<keyword evidence="1" id="KW-0472">Membrane</keyword>
<gene>
    <name evidence="2" type="ORF">SAMN05443545_101364</name>
</gene>
<feature type="transmembrane region" description="Helical" evidence="1">
    <location>
        <begin position="12"/>
        <end position="35"/>
    </location>
</feature>
<evidence type="ECO:0000256" key="1">
    <source>
        <dbReference type="SAM" id="Phobius"/>
    </source>
</evidence>
<dbReference type="Proteomes" id="UP000198500">
    <property type="component" value="Unassembled WGS sequence"/>
</dbReference>
<keyword evidence="1" id="KW-1133">Transmembrane helix</keyword>
<accession>A0A1H2RPL3</accession>
<dbReference type="AlphaFoldDB" id="A0A1H2RPL3"/>
<evidence type="ECO:0000313" key="2">
    <source>
        <dbReference type="EMBL" id="SDW20724.1"/>
    </source>
</evidence>
<reference evidence="2 3" key="1">
    <citation type="submission" date="2016-10" db="EMBL/GenBank/DDBJ databases">
        <authorList>
            <person name="de Groot N.N."/>
        </authorList>
    </citation>
    <scope>NUCLEOTIDE SEQUENCE [LARGE SCALE GENOMIC DNA]</scope>
    <source>
        <strain evidence="2 3">DSM 19219</strain>
    </source>
</reference>
<evidence type="ECO:0000313" key="3">
    <source>
        <dbReference type="Proteomes" id="UP000198500"/>
    </source>
</evidence>
<organism evidence="2 3">
    <name type="scientific">Aidingimonas halophila</name>
    <dbReference type="NCBI Taxonomy" id="574349"/>
    <lineage>
        <taxon>Bacteria</taxon>
        <taxon>Pseudomonadati</taxon>
        <taxon>Pseudomonadota</taxon>
        <taxon>Gammaproteobacteria</taxon>
        <taxon>Oceanospirillales</taxon>
        <taxon>Halomonadaceae</taxon>
        <taxon>Aidingimonas</taxon>
    </lineage>
</organism>
<keyword evidence="3" id="KW-1185">Reference proteome</keyword>
<dbReference type="STRING" id="574349.SAMN05443545_101364"/>
<proteinExistence type="predicted"/>
<sequence>MMAECFSVMGSMGWVGWIMPLAMLTLFGLAIAALVKYLRN</sequence>
<protein>
    <submittedName>
        <fullName evidence="2">Uncharacterized protein</fullName>
    </submittedName>
</protein>
<dbReference type="EMBL" id="FNNI01000001">
    <property type="protein sequence ID" value="SDW20724.1"/>
    <property type="molecule type" value="Genomic_DNA"/>
</dbReference>
<keyword evidence="1" id="KW-0812">Transmembrane</keyword>
<name>A0A1H2RPL3_9GAMM</name>